<gene>
    <name evidence="5" type="ORF">AWM70_08955</name>
</gene>
<dbReference type="InterPro" id="IPR020904">
    <property type="entry name" value="Sc_DH/Rdtase_CS"/>
</dbReference>
<dbReference type="AlphaFoldDB" id="A0A1B1N6V0"/>
<sequence length="247" mass="26693">MRNQIEGKVIVITGASSGIGEATAKELAQQGGKVVLAARREERLQTLTSAIQQAGGEAVFRRTDVTSRKEMEKLAEFALEQHGRIDVLVNNAGIMPVSRLSELRVSDWERMIDVNIKGVLYGIAAVLPAMKERQAGHIINVASVAGHEVSPTSSVYSATKFAVRAITEGLRQEESTFSRIRSTIISPGITDSELLDTVTSPEVQAMTGQFRQLAMSPEATARAIAFAINEPEEVGVNEIILRPTAQP</sequence>
<dbReference type="PRINTS" id="PR00081">
    <property type="entry name" value="GDHRDH"/>
</dbReference>
<dbReference type="PROSITE" id="PS00061">
    <property type="entry name" value="ADH_SHORT"/>
    <property type="match status" value="1"/>
</dbReference>
<protein>
    <submittedName>
        <fullName evidence="5">Oxidoreductase</fullName>
    </submittedName>
</protein>
<dbReference type="Gene3D" id="3.40.50.720">
    <property type="entry name" value="NAD(P)-binding Rossmann-like Domain"/>
    <property type="match status" value="1"/>
</dbReference>
<dbReference type="EMBL" id="CP014167">
    <property type="protein sequence ID" value="ANS77163.1"/>
    <property type="molecule type" value="Genomic_DNA"/>
</dbReference>
<evidence type="ECO:0000313" key="5">
    <source>
        <dbReference type="EMBL" id="ANS77163.1"/>
    </source>
</evidence>
<proteinExistence type="inferred from homology"/>
<dbReference type="InterPro" id="IPR057326">
    <property type="entry name" value="KR_dom"/>
</dbReference>
<dbReference type="InterPro" id="IPR002347">
    <property type="entry name" value="SDR_fam"/>
</dbReference>
<evidence type="ECO:0000256" key="3">
    <source>
        <dbReference type="RuleBase" id="RU000363"/>
    </source>
</evidence>
<keyword evidence="6" id="KW-1185">Reference proteome</keyword>
<evidence type="ECO:0000313" key="6">
    <source>
        <dbReference type="Proteomes" id="UP000092573"/>
    </source>
</evidence>
<dbReference type="Pfam" id="PF00106">
    <property type="entry name" value="adh_short"/>
    <property type="match status" value="1"/>
</dbReference>
<comment type="similarity">
    <text evidence="1 3">Belongs to the short-chain dehydrogenases/reductases (SDR) family.</text>
</comment>
<evidence type="ECO:0000256" key="2">
    <source>
        <dbReference type="ARBA" id="ARBA00023002"/>
    </source>
</evidence>
<dbReference type="OrthoDB" id="9775296at2"/>
<dbReference type="PANTHER" id="PTHR43115:SF4">
    <property type="entry name" value="DEHYDROGENASE_REDUCTASE SDR FAMILY MEMBER 11"/>
    <property type="match status" value="1"/>
</dbReference>
<evidence type="ECO:0000256" key="1">
    <source>
        <dbReference type="ARBA" id="ARBA00006484"/>
    </source>
</evidence>
<dbReference type="InterPro" id="IPR036291">
    <property type="entry name" value="NAD(P)-bd_dom_sf"/>
</dbReference>
<dbReference type="SUPFAM" id="SSF51735">
    <property type="entry name" value="NAD(P)-binding Rossmann-fold domains"/>
    <property type="match status" value="1"/>
</dbReference>
<accession>A0A1B1N6V0</accession>
<dbReference type="PANTHER" id="PTHR43115">
    <property type="entry name" value="DEHYDROGENASE/REDUCTASE SDR FAMILY MEMBER 11"/>
    <property type="match status" value="1"/>
</dbReference>
<keyword evidence="2" id="KW-0560">Oxidoreductase</keyword>
<evidence type="ECO:0000259" key="4">
    <source>
        <dbReference type="SMART" id="SM00822"/>
    </source>
</evidence>
<feature type="domain" description="Ketoreductase" evidence="4">
    <location>
        <begin position="8"/>
        <end position="183"/>
    </location>
</feature>
<dbReference type="STRING" id="1462996.AWM70_08955"/>
<dbReference type="KEGG" id="pyg:AWM70_08955"/>
<reference evidence="5 6" key="1">
    <citation type="submission" date="2016-01" db="EMBL/GenBank/DDBJ databases">
        <title>Complete Genome Sequence of Paenibacillus yonginensis DCY84, a novel Plant Growth-Promoting Bacteria with Elicitation of Induced Systemic Resistance.</title>
        <authorList>
            <person name="Kim Y.J."/>
            <person name="Yang D.C."/>
            <person name="Sukweenadhi J."/>
        </authorList>
    </citation>
    <scope>NUCLEOTIDE SEQUENCE [LARGE SCALE GENOMIC DNA]</scope>
    <source>
        <strain evidence="5 6">DCY84</strain>
    </source>
</reference>
<dbReference type="SMART" id="SM00822">
    <property type="entry name" value="PKS_KR"/>
    <property type="match status" value="1"/>
</dbReference>
<dbReference type="GO" id="GO:0016616">
    <property type="term" value="F:oxidoreductase activity, acting on the CH-OH group of donors, NAD or NADP as acceptor"/>
    <property type="evidence" value="ECO:0007669"/>
    <property type="project" value="UniProtKB-ARBA"/>
</dbReference>
<dbReference type="PRINTS" id="PR00080">
    <property type="entry name" value="SDRFAMILY"/>
</dbReference>
<dbReference type="FunFam" id="3.40.50.720:FF:000047">
    <property type="entry name" value="NADP-dependent L-serine/L-allo-threonine dehydrogenase"/>
    <property type="match status" value="1"/>
</dbReference>
<dbReference type="Proteomes" id="UP000092573">
    <property type="component" value="Chromosome"/>
</dbReference>
<name>A0A1B1N6V0_9BACL</name>
<organism evidence="5 6">
    <name type="scientific">Paenibacillus yonginensis</name>
    <dbReference type="NCBI Taxonomy" id="1462996"/>
    <lineage>
        <taxon>Bacteria</taxon>
        <taxon>Bacillati</taxon>
        <taxon>Bacillota</taxon>
        <taxon>Bacilli</taxon>
        <taxon>Bacillales</taxon>
        <taxon>Paenibacillaceae</taxon>
        <taxon>Paenibacillus</taxon>
    </lineage>
</organism>